<name>A0AAQ4DMT7_AMBAM</name>
<dbReference type="GO" id="GO:0033619">
    <property type="term" value="P:membrane protein proteolysis"/>
    <property type="evidence" value="ECO:0007669"/>
    <property type="project" value="TreeGrafter"/>
</dbReference>
<evidence type="ECO:0000256" key="2">
    <source>
        <dbReference type="ARBA" id="ARBA00022824"/>
    </source>
</evidence>
<dbReference type="GO" id="GO:0042500">
    <property type="term" value="F:aspartic endopeptidase activity, intramembrane cleaving"/>
    <property type="evidence" value="ECO:0007669"/>
    <property type="project" value="InterPro"/>
</dbReference>
<evidence type="ECO:0000256" key="3">
    <source>
        <dbReference type="SAM" id="Phobius"/>
    </source>
</evidence>
<evidence type="ECO:0000313" key="5">
    <source>
        <dbReference type="Proteomes" id="UP001321473"/>
    </source>
</evidence>
<keyword evidence="5" id="KW-1185">Reference proteome</keyword>
<keyword evidence="3" id="KW-1133">Transmembrane helix</keyword>
<keyword evidence="3" id="KW-0472">Membrane</keyword>
<feature type="non-terminal residue" evidence="4">
    <location>
        <position position="57"/>
    </location>
</feature>
<dbReference type="PANTHER" id="PTHR12174:SF23">
    <property type="entry name" value="MINOR HISTOCOMPATIBILITY ANTIGEN H13"/>
    <property type="match status" value="1"/>
</dbReference>
<sequence>MLGLGDIVIPGIFIALLLRFDSSLNRQRNLYFVSSFVAYVLGLALTIFIMIYFNHAQ</sequence>
<evidence type="ECO:0000313" key="4">
    <source>
        <dbReference type="EMBL" id="KAK8763777.1"/>
    </source>
</evidence>
<dbReference type="GO" id="GO:0098554">
    <property type="term" value="C:cytoplasmic side of endoplasmic reticulum membrane"/>
    <property type="evidence" value="ECO:0007669"/>
    <property type="project" value="TreeGrafter"/>
</dbReference>
<keyword evidence="2" id="KW-0256">Endoplasmic reticulum</keyword>
<organism evidence="4 5">
    <name type="scientific">Amblyomma americanum</name>
    <name type="common">Lone star tick</name>
    <dbReference type="NCBI Taxonomy" id="6943"/>
    <lineage>
        <taxon>Eukaryota</taxon>
        <taxon>Metazoa</taxon>
        <taxon>Ecdysozoa</taxon>
        <taxon>Arthropoda</taxon>
        <taxon>Chelicerata</taxon>
        <taxon>Arachnida</taxon>
        <taxon>Acari</taxon>
        <taxon>Parasitiformes</taxon>
        <taxon>Ixodida</taxon>
        <taxon>Ixodoidea</taxon>
        <taxon>Ixodidae</taxon>
        <taxon>Amblyomminae</taxon>
        <taxon>Amblyomma</taxon>
    </lineage>
</organism>
<feature type="transmembrane region" description="Helical" evidence="3">
    <location>
        <begin position="30"/>
        <end position="53"/>
    </location>
</feature>
<protein>
    <submittedName>
        <fullName evidence="4">Uncharacterized protein</fullName>
    </submittedName>
</protein>
<comment type="caution">
    <text evidence="4">The sequence shown here is derived from an EMBL/GenBank/DDBJ whole genome shotgun (WGS) entry which is preliminary data.</text>
</comment>
<dbReference type="Proteomes" id="UP001321473">
    <property type="component" value="Unassembled WGS sequence"/>
</dbReference>
<comment type="subcellular location">
    <subcellularLocation>
        <location evidence="1">Endoplasmic reticulum membrane</location>
        <topology evidence="1">Multi-pass membrane protein</topology>
    </subcellularLocation>
</comment>
<dbReference type="GO" id="GO:0098553">
    <property type="term" value="C:lumenal side of endoplasmic reticulum membrane"/>
    <property type="evidence" value="ECO:0007669"/>
    <property type="project" value="TreeGrafter"/>
</dbReference>
<gene>
    <name evidence="4" type="ORF">V5799_033614</name>
</gene>
<dbReference type="PANTHER" id="PTHR12174">
    <property type="entry name" value="SIGNAL PEPTIDE PEPTIDASE"/>
    <property type="match status" value="1"/>
</dbReference>
<dbReference type="Pfam" id="PF04258">
    <property type="entry name" value="Peptidase_A22B"/>
    <property type="match status" value="1"/>
</dbReference>
<dbReference type="GO" id="GO:0006465">
    <property type="term" value="P:signal peptide processing"/>
    <property type="evidence" value="ECO:0007669"/>
    <property type="project" value="TreeGrafter"/>
</dbReference>
<proteinExistence type="predicted"/>
<dbReference type="EMBL" id="JARKHS020029001">
    <property type="protein sequence ID" value="KAK8763777.1"/>
    <property type="molecule type" value="Genomic_DNA"/>
</dbReference>
<dbReference type="InterPro" id="IPR007369">
    <property type="entry name" value="Peptidase_A22B_SPP"/>
</dbReference>
<keyword evidence="3" id="KW-0812">Transmembrane</keyword>
<evidence type="ECO:0000256" key="1">
    <source>
        <dbReference type="ARBA" id="ARBA00004477"/>
    </source>
</evidence>
<accession>A0AAQ4DMT7</accession>
<reference evidence="4 5" key="1">
    <citation type="journal article" date="2023" name="Arcadia Sci">
        <title>De novo assembly of a long-read Amblyomma americanum tick genome.</title>
        <authorList>
            <person name="Chou S."/>
            <person name="Poskanzer K.E."/>
            <person name="Rollins M."/>
            <person name="Thuy-Boun P.S."/>
        </authorList>
    </citation>
    <scope>NUCLEOTIDE SEQUENCE [LARGE SCALE GENOMIC DNA]</scope>
    <source>
        <strain evidence="4">F_SG_1</strain>
        <tissue evidence="4">Salivary glands</tissue>
    </source>
</reference>
<dbReference type="AlphaFoldDB" id="A0AAQ4DMT7"/>